<feature type="transmembrane region" description="Helical" evidence="1">
    <location>
        <begin position="12"/>
        <end position="30"/>
    </location>
</feature>
<evidence type="ECO:0000313" key="3">
    <source>
        <dbReference type="EMBL" id="GGA87286.1"/>
    </source>
</evidence>
<reference evidence="3" key="1">
    <citation type="journal article" date="2014" name="Int. J. Syst. Evol. Microbiol.">
        <title>Complete genome sequence of Corynebacterium casei LMG S-19264T (=DSM 44701T), isolated from a smear-ripened cheese.</title>
        <authorList>
            <consortium name="US DOE Joint Genome Institute (JGI-PGF)"/>
            <person name="Walter F."/>
            <person name="Albersmeier A."/>
            <person name="Kalinowski J."/>
            <person name="Ruckert C."/>
        </authorList>
    </citation>
    <scope>NUCLEOTIDE SEQUENCE</scope>
    <source>
        <strain evidence="3">CGMCC 1.12408</strain>
    </source>
</reference>
<evidence type="ECO:0000259" key="2">
    <source>
        <dbReference type="Pfam" id="PF25842"/>
    </source>
</evidence>
<keyword evidence="1" id="KW-1133">Transmembrane helix</keyword>
<feature type="domain" description="Membrane protein NfeD2 N-terminal transmembrane" evidence="2">
    <location>
        <begin position="2"/>
        <end position="101"/>
    </location>
</feature>
<name>A0A916S7Q1_9BACI</name>
<protein>
    <submittedName>
        <fullName evidence="3">Membrane protein YuaF</fullName>
    </submittedName>
</protein>
<evidence type="ECO:0000256" key="1">
    <source>
        <dbReference type="SAM" id="Phobius"/>
    </source>
</evidence>
<comment type="caution">
    <text evidence="3">The sequence shown here is derived from an EMBL/GenBank/DDBJ whole genome shotgun (WGS) entry which is preliminary data.</text>
</comment>
<dbReference type="Proteomes" id="UP000613512">
    <property type="component" value="Unassembled WGS sequence"/>
</dbReference>
<dbReference type="Pfam" id="PF25842">
    <property type="entry name" value="NfeD_TM"/>
    <property type="match status" value="1"/>
</dbReference>
<keyword evidence="1" id="KW-0472">Membrane</keyword>
<feature type="transmembrane region" description="Helical" evidence="1">
    <location>
        <begin position="71"/>
        <end position="94"/>
    </location>
</feature>
<gene>
    <name evidence="3" type="primary">yuaF</name>
    <name evidence="3" type="ORF">GCM10008025_32640</name>
</gene>
<keyword evidence="1" id="KW-0812">Transmembrane</keyword>
<proteinExistence type="predicted"/>
<sequence>MTIFGIDIQTIYLTTLIISGCLIVLYLFFGDVLDAVGEGVPFLNPTLILAFIVFLSSSGYVLELVTPLSSLFILLISIGFALVMDVLLNFFILIPLSSAEESLAFTEESLKGRVGKIIISIPKDGFGEIVIDGKSGMISRPAKSYENVSISEGTEVLVLEIIDGVMYVIPYDLDSEMSYS</sequence>
<dbReference type="AlphaFoldDB" id="A0A916S7Q1"/>
<accession>A0A916S7Q1</accession>
<feature type="transmembrane region" description="Helical" evidence="1">
    <location>
        <begin position="42"/>
        <end position="62"/>
    </location>
</feature>
<dbReference type="Gene3D" id="2.40.50.140">
    <property type="entry name" value="Nucleic acid-binding proteins"/>
    <property type="match status" value="1"/>
</dbReference>
<dbReference type="InterPro" id="IPR012340">
    <property type="entry name" value="NA-bd_OB-fold"/>
</dbReference>
<reference evidence="3" key="2">
    <citation type="submission" date="2020-09" db="EMBL/GenBank/DDBJ databases">
        <authorList>
            <person name="Sun Q."/>
            <person name="Zhou Y."/>
        </authorList>
    </citation>
    <scope>NUCLEOTIDE SEQUENCE</scope>
    <source>
        <strain evidence="3">CGMCC 1.12408</strain>
    </source>
</reference>
<keyword evidence="4" id="KW-1185">Reference proteome</keyword>
<evidence type="ECO:0000313" key="4">
    <source>
        <dbReference type="Proteomes" id="UP000613512"/>
    </source>
</evidence>
<dbReference type="InterPro" id="IPR058653">
    <property type="entry name" value="NfeD2_TM"/>
</dbReference>
<dbReference type="EMBL" id="BMEY01000021">
    <property type="protein sequence ID" value="GGA87286.1"/>
    <property type="molecule type" value="Genomic_DNA"/>
</dbReference>
<organism evidence="3 4">
    <name type="scientific">Ornithinibacillus halotolerans</name>
    <dbReference type="NCBI Taxonomy" id="1274357"/>
    <lineage>
        <taxon>Bacteria</taxon>
        <taxon>Bacillati</taxon>
        <taxon>Bacillota</taxon>
        <taxon>Bacilli</taxon>
        <taxon>Bacillales</taxon>
        <taxon>Bacillaceae</taxon>
        <taxon>Ornithinibacillus</taxon>
    </lineage>
</organism>
<dbReference type="RefSeq" id="WP_188385747.1">
    <property type="nucleotide sequence ID" value="NZ_BMEY01000021.1"/>
</dbReference>